<dbReference type="Proteomes" id="UP000639338">
    <property type="component" value="Unassembled WGS sequence"/>
</dbReference>
<feature type="chain" id="PRO_5032653618" description="Odorant-binding protein" evidence="1">
    <location>
        <begin position="23"/>
        <end position="202"/>
    </location>
</feature>
<evidence type="ECO:0000313" key="3">
    <source>
        <dbReference type="Proteomes" id="UP000639338"/>
    </source>
</evidence>
<dbReference type="PANTHER" id="PTHR20997:SF2">
    <property type="entry name" value="EG:BACR42I17.2 PROTEIN-RELATED"/>
    <property type="match status" value="1"/>
</dbReference>
<name>A0A834XLT1_APHGI</name>
<feature type="signal peptide" evidence="1">
    <location>
        <begin position="1"/>
        <end position="22"/>
    </location>
</feature>
<accession>A0A834XLT1</accession>
<evidence type="ECO:0000313" key="2">
    <source>
        <dbReference type="EMBL" id="KAF7988341.1"/>
    </source>
</evidence>
<sequence>MAGLNFILVIGIAVIFISKATCESDESNESNELDEIFTKSKMRWRSLCKKSEYDPEFNELNDNSHDEVKTCLTNAIMNSLGERFQNESQPPFSIDSDFEIVCDILPLTISCVRNFTNKYSFCFNETVVEGFDFVYDWGNKISDFMCMNKGRRIKVIYDQVQCIKENSQLNECIQEELNSIYLQINSTTPEEDEPIFTMKDCA</sequence>
<keyword evidence="1" id="KW-0732">Signal</keyword>
<keyword evidence="3" id="KW-1185">Reference proteome</keyword>
<comment type="caution">
    <text evidence="2">The sequence shown here is derived from an EMBL/GenBank/DDBJ whole genome shotgun (WGS) entry which is preliminary data.</text>
</comment>
<evidence type="ECO:0000256" key="1">
    <source>
        <dbReference type="SAM" id="SignalP"/>
    </source>
</evidence>
<dbReference type="EMBL" id="JACMRX010000005">
    <property type="protein sequence ID" value="KAF7988341.1"/>
    <property type="molecule type" value="Genomic_DNA"/>
</dbReference>
<dbReference type="PANTHER" id="PTHR20997">
    <property type="entry name" value="EG:BACR42I17.2 PROTEIN-RELATED"/>
    <property type="match status" value="1"/>
</dbReference>
<gene>
    <name evidence="2" type="ORF">HCN44_000914</name>
</gene>
<protein>
    <recommendedName>
        <fullName evidence="4">Odorant-binding protein</fullName>
    </recommendedName>
</protein>
<proteinExistence type="predicted"/>
<evidence type="ECO:0008006" key="4">
    <source>
        <dbReference type="Google" id="ProtNLM"/>
    </source>
</evidence>
<dbReference type="InterPro" id="IPR009832">
    <property type="entry name" value="DUF1397"/>
</dbReference>
<organism evidence="2 3">
    <name type="scientific">Aphidius gifuensis</name>
    <name type="common">Parasitoid wasp</name>
    <dbReference type="NCBI Taxonomy" id="684658"/>
    <lineage>
        <taxon>Eukaryota</taxon>
        <taxon>Metazoa</taxon>
        <taxon>Ecdysozoa</taxon>
        <taxon>Arthropoda</taxon>
        <taxon>Hexapoda</taxon>
        <taxon>Insecta</taxon>
        <taxon>Pterygota</taxon>
        <taxon>Neoptera</taxon>
        <taxon>Endopterygota</taxon>
        <taxon>Hymenoptera</taxon>
        <taxon>Apocrita</taxon>
        <taxon>Ichneumonoidea</taxon>
        <taxon>Braconidae</taxon>
        <taxon>Aphidiinae</taxon>
        <taxon>Aphidius</taxon>
    </lineage>
</organism>
<dbReference type="Pfam" id="PF07165">
    <property type="entry name" value="DUF1397"/>
    <property type="match status" value="1"/>
</dbReference>
<dbReference type="AlphaFoldDB" id="A0A834XLT1"/>
<reference evidence="2 3" key="1">
    <citation type="submission" date="2020-08" db="EMBL/GenBank/DDBJ databases">
        <title>Aphidius gifuensis genome sequencing and assembly.</title>
        <authorList>
            <person name="Du Z."/>
        </authorList>
    </citation>
    <scope>NUCLEOTIDE SEQUENCE [LARGE SCALE GENOMIC DNA]</scope>
    <source>
        <strain evidence="2">YNYX2018</strain>
        <tissue evidence="2">Adults</tissue>
    </source>
</reference>